<reference evidence="2" key="1">
    <citation type="submission" date="2017-07" db="EMBL/GenBank/DDBJ databases">
        <title>Taro Niue Genome Assembly and Annotation.</title>
        <authorList>
            <person name="Atibalentja N."/>
            <person name="Keating K."/>
            <person name="Fields C.J."/>
        </authorList>
    </citation>
    <scope>NUCLEOTIDE SEQUENCE</scope>
    <source>
        <strain evidence="2">Niue_2</strain>
        <tissue evidence="2">Leaf</tissue>
    </source>
</reference>
<name>A0A843VZ39_COLES</name>
<feature type="non-terminal residue" evidence="2">
    <location>
        <position position="273"/>
    </location>
</feature>
<dbReference type="OrthoDB" id="1937476at2759"/>
<dbReference type="Proteomes" id="UP000652761">
    <property type="component" value="Unassembled WGS sequence"/>
</dbReference>
<keyword evidence="3" id="KW-1185">Reference proteome</keyword>
<organism evidence="2 3">
    <name type="scientific">Colocasia esculenta</name>
    <name type="common">Wild taro</name>
    <name type="synonym">Arum esculentum</name>
    <dbReference type="NCBI Taxonomy" id="4460"/>
    <lineage>
        <taxon>Eukaryota</taxon>
        <taxon>Viridiplantae</taxon>
        <taxon>Streptophyta</taxon>
        <taxon>Embryophyta</taxon>
        <taxon>Tracheophyta</taxon>
        <taxon>Spermatophyta</taxon>
        <taxon>Magnoliopsida</taxon>
        <taxon>Liliopsida</taxon>
        <taxon>Araceae</taxon>
        <taxon>Aroideae</taxon>
        <taxon>Colocasieae</taxon>
        <taxon>Colocasia</taxon>
    </lineage>
</organism>
<dbReference type="PANTHER" id="PTHR33240">
    <property type="entry name" value="OS08G0508500 PROTEIN"/>
    <property type="match status" value="1"/>
</dbReference>
<dbReference type="PANTHER" id="PTHR33240:SF8">
    <property type="entry name" value="OS03G0439900 PROTEIN"/>
    <property type="match status" value="1"/>
</dbReference>
<evidence type="ECO:0000313" key="2">
    <source>
        <dbReference type="EMBL" id="MQL98750.1"/>
    </source>
</evidence>
<comment type="caution">
    <text evidence="2">The sequence shown here is derived from an EMBL/GenBank/DDBJ whole genome shotgun (WGS) entry which is preliminary data.</text>
</comment>
<sequence length="273" mass="31354">LAAGRTEQGEQSDKKRPFDNGSDRDQKKGRRNGDSLRRPCPFTEYTPLTVAPKQILAEIRDKQYVRWPPRMCSDPRRHNQDKYCPFHCDHGNDTSKCRHLKDEIESLIKRGYLGWYVRRNEDRPRRREWTPEQPINNEPNEQEINMIAGGFSAGRESNQSRCDYARRVHLLTPVELPLFGFSGVSAQPRERECLPIIVGTTPKNVTEMVDFLVIQSMPRYNAILGRGLIGRIKAVPSSLHQKMKFPTSCGIDEVLGGETEDEPYTQEDGNDLE</sequence>
<accession>A0A843VZ39</accession>
<feature type="region of interest" description="Disordered" evidence="1">
    <location>
        <begin position="1"/>
        <end position="43"/>
    </location>
</feature>
<gene>
    <name evidence="2" type="ORF">Taro_031459</name>
</gene>
<proteinExistence type="predicted"/>
<dbReference type="AlphaFoldDB" id="A0A843VZ39"/>
<evidence type="ECO:0008006" key="4">
    <source>
        <dbReference type="Google" id="ProtNLM"/>
    </source>
</evidence>
<protein>
    <recommendedName>
        <fullName evidence="4">Gag-pol polyprotein</fullName>
    </recommendedName>
</protein>
<dbReference type="EMBL" id="NMUH01002232">
    <property type="protein sequence ID" value="MQL98750.1"/>
    <property type="molecule type" value="Genomic_DNA"/>
</dbReference>
<evidence type="ECO:0000256" key="1">
    <source>
        <dbReference type="SAM" id="MobiDB-lite"/>
    </source>
</evidence>
<feature type="compositionally biased region" description="Basic and acidic residues" evidence="1">
    <location>
        <begin position="7"/>
        <end position="37"/>
    </location>
</feature>
<evidence type="ECO:0000313" key="3">
    <source>
        <dbReference type="Proteomes" id="UP000652761"/>
    </source>
</evidence>